<evidence type="ECO:0000259" key="8">
    <source>
        <dbReference type="Pfam" id="PF13515"/>
    </source>
</evidence>
<dbReference type="Pfam" id="PF10337">
    <property type="entry name" value="ArAE_2_N"/>
    <property type="match status" value="1"/>
</dbReference>
<reference evidence="9" key="1">
    <citation type="submission" date="2023-01" db="EMBL/GenBank/DDBJ databases">
        <title>The growth and conidiation of Purpureocillium lavendulum are regulated by nitrogen source and histone H3K14 acetylation.</title>
        <authorList>
            <person name="Tang P."/>
            <person name="Han J."/>
            <person name="Zhang C."/>
            <person name="Tang P."/>
            <person name="Qi F."/>
            <person name="Zhang K."/>
            <person name="Liang L."/>
        </authorList>
    </citation>
    <scope>NUCLEOTIDE SEQUENCE</scope>
    <source>
        <strain evidence="9">YMF1.00683</strain>
    </source>
</reference>
<evidence type="ECO:0000256" key="5">
    <source>
        <dbReference type="SAM" id="MobiDB-lite"/>
    </source>
</evidence>
<evidence type="ECO:0000256" key="3">
    <source>
        <dbReference type="ARBA" id="ARBA00022989"/>
    </source>
</evidence>
<evidence type="ECO:0000313" key="10">
    <source>
        <dbReference type="Proteomes" id="UP001163105"/>
    </source>
</evidence>
<feature type="transmembrane region" description="Helical" evidence="6">
    <location>
        <begin position="57"/>
        <end position="79"/>
    </location>
</feature>
<gene>
    <name evidence="9" type="ORF">O9K51_05151</name>
</gene>
<feature type="region of interest" description="Disordered" evidence="5">
    <location>
        <begin position="787"/>
        <end position="809"/>
    </location>
</feature>
<feature type="transmembrane region" description="Helical" evidence="6">
    <location>
        <begin position="520"/>
        <end position="537"/>
    </location>
</feature>
<keyword evidence="4 6" id="KW-0472">Membrane</keyword>
<feature type="compositionally biased region" description="Gly residues" evidence="5">
    <location>
        <begin position="955"/>
        <end position="964"/>
    </location>
</feature>
<sequence length="972" mass="106402">MSLLVIWSSVQARIHTSPQGAALQPPPYNSSQSAVCGVWLFANIWLANFLRARIPSLNLPVVIYSILVNTSATTGATIPTTNIAESFVRELLVAMLFGLGLAAGVSLLIFPIGGRTVVFSELKTLTTLLGRTISLQRECLGHLAATGTFLTETPDTVNGTTPPKLGARLLRRATAGRRKVSRASPEEAKPMQLRQNLRAIRLLASKVWGDKPIAERSMAWGHLSSGDIHEAFRLYGNVTVSIVAMSTVMDVFRRAADSRTQRLDESPSMGGAADLDEQRRSWKPIVKAIHESLDGLAEPIVEGLEHAGICLGILPRPRRYGKPGGSTLVDTDVETGVGHGKPGEEKYGKLVIKKLKQHASTTVRPTPGGYQDPDTRRSPPANEDLDYSKGDGTTSGSRPRNQLQLDLLLYTEHLVQSIGAAVQDLVEFADRKVDDGTMSHRRFTFPTKTRLWKWVRGIFKKRGSSLKESPDVLEAGYISYGGDFKAKKDPERLPATSVWQRGGNLLCRFSASLGSKESAFGFRVACATMTVGILAFLEATQTFFQQQRLYWAMITIALGMTITSGQSVFGFFCRVGGTCLAMVLSLVNWYMVGQKTAGVIVFLWFFIFLEYYFIKFPRLASVVMITVITHILIIGYELQVRELGEAVATATGQPYYPTDLLGPYRLAVVAGGSLVAFFWTIFPSPLTDRTYFSIIVATLKAQLDDTIGDVENKSSPAYKMLKARRKAFGYAMRLLSSMESHIEWQRWEPRIGGRFPVKQYQDIFLRVKRIMGYMTLMSYAIPHPSQEEMAAGSDEKASNMGRKGGPSLQAISDAAHGRVTTTADHILQGIDVTHHTVISALTLMSNSMLSGQSLPPFLPLPQEYGIAQNSAQSQPNLAEAVSDSAKEPLLHVWDPQVEDSDSGASAPHDAQSLEESGNFMIRLCSMLVCDDLEGLMRTVSDLVGVVDFDVRYEGGDGGSGGTNGSGSRQTRH</sequence>
<feature type="transmembrane region" description="Helical" evidence="6">
    <location>
        <begin position="664"/>
        <end position="682"/>
    </location>
</feature>
<dbReference type="Proteomes" id="UP001163105">
    <property type="component" value="Unassembled WGS sequence"/>
</dbReference>
<dbReference type="PANTHER" id="PTHR37994">
    <property type="entry name" value="ARAE_2_N DOMAIN-CONTAINING PROTEIN-RELATED"/>
    <property type="match status" value="1"/>
</dbReference>
<dbReference type="GO" id="GO:0016020">
    <property type="term" value="C:membrane"/>
    <property type="evidence" value="ECO:0007669"/>
    <property type="project" value="UniProtKB-SubCell"/>
</dbReference>
<feature type="region of interest" description="Disordered" evidence="5">
    <location>
        <begin position="324"/>
        <end position="345"/>
    </location>
</feature>
<feature type="region of interest" description="Disordered" evidence="5">
    <location>
        <begin position="357"/>
        <end position="399"/>
    </location>
</feature>
<evidence type="ECO:0000256" key="4">
    <source>
        <dbReference type="ARBA" id="ARBA00023136"/>
    </source>
</evidence>
<evidence type="ECO:0000256" key="1">
    <source>
        <dbReference type="ARBA" id="ARBA00004141"/>
    </source>
</evidence>
<evidence type="ECO:0000259" key="7">
    <source>
        <dbReference type="Pfam" id="PF10337"/>
    </source>
</evidence>
<keyword evidence="3 6" id="KW-1133">Transmembrane helix</keyword>
<feature type="region of interest" description="Disordered" evidence="5">
    <location>
        <begin position="953"/>
        <end position="972"/>
    </location>
</feature>
<dbReference type="InterPro" id="IPR049453">
    <property type="entry name" value="Memb_transporter_dom"/>
</dbReference>
<dbReference type="EMBL" id="JAQHRD010000004">
    <property type="protein sequence ID" value="KAJ6441600.1"/>
    <property type="molecule type" value="Genomic_DNA"/>
</dbReference>
<name>A0AB34FU41_9HYPO</name>
<feature type="transmembrane region" description="Helical" evidence="6">
    <location>
        <begin position="91"/>
        <end position="113"/>
    </location>
</feature>
<accession>A0AB34FU41</accession>
<evidence type="ECO:0000313" key="9">
    <source>
        <dbReference type="EMBL" id="KAJ6441600.1"/>
    </source>
</evidence>
<dbReference type="Pfam" id="PF13515">
    <property type="entry name" value="FUSC_2"/>
    <property type="match status" value="1"/>
</dbReference>
<dbReference type="PANTHER" id="PTHR37994:SF4">
    <property type="entry name" value="ER TRANSPORTER 6TM N-TERMINAL DOMAIN-CONTAINING PROTEIN-RELATED"/>
    <property type="match status" value="1"/>
</dbReference>
<feature type="domain" description="Integral membrane bound transporter" evidence="8">
    <location>
        <begin position="542"/>
        <end position="679"/>
    </location>
</feature>
<protein>
    <submittedName>
        <fullName evidence="9">Arrestin (Or S-antigen)</fullName>
    </submittedName>
</protein>
<evidence type="ECO:0000256" key="2">
    <source>
        <dbReference type="ARBA" id="ARBA00022692"/>
    </source>
</evidence>
<comment type="subcellular location">
    <subcellularLocation>
        <location evidence="1">Membrane</location>
        <topology evidence="1">Multi-pass membrane protein</topology>
    </subcellularLocation>
</comment>
<proteinExistence type="predicted"/>
<dbReference type="AlphaFoldDB" id="A0AB34FU41"/>
<feature type="transmembrane region" description="Helical" evidence="6">
    <location>
        <begin position="549"/>
        <end position="565"/>
    </location>
</feature>
<dbReference type="InterPro" id="IPR018823">
    <property type="entry name" value="ArAE_2_N"/>
</dbReference>
<feature type="domain" description="Putative ER transporter 6TM N-terminal" evidence="7">
    <location>
        <begin position="28"/>
        <end position="265"/>
    </location>
</feature>
<feature type="transmembrane region" description="Helical" evidence="6">
    <location>
        <begin position="32"/>
        <end position="50"/>
    </location>
</feature>
<organism evidence="9 10">
    <name type="scientific">Purpureocillium lavendulum</name>
    <dbReference type="NCBI Taxonomy" id="1247861"/>
    <lineage>
        <taxon>Eukaryota</taxon>
        <taxon>Fungi</taxon>
        <taxon>Dikarya</taxon>
        <taxon>Ascomycota</taxon>
        <taxon>Pezizomycotina</taxon>
        <taxon>Sordariomycetes</taxon>
        <taxon>Hypocreomycetidae</taxon>
        <taxon>Hypocreales</taxon>
        <taxon>Ophiocordycipitaceae</taxon>
        <taxon>Purpureocillium</taxon>
    </lineage>
</organism>
<comment type="caution">
    <text evidence="9">The sequence shown here is derived from an EMBL/GenBank/DDBJ whole genome shotgun (WGS) entry which is preliminary data.</text>
</comment>
<keyword evidence="2 6" id="KW-0812">Transmembrane</keyword>
<feature type="transmembrane region" description="Helical" evidence="6">
    <location>
        <begin position="597"/>
        <end position="614"/>
    </location>
</feature>
<feature type="transmembrane region" description="Helical" evidence="6">
    <location>
        <begin position="619"/>
        <end position="636"/>
    </location>
</feature>
<evidence type="ECO:0000256" key="6">
    <source>
        <dbReference type="SAM" id="Phobius"/>
    </source>
</evidence>
<keyword evidence="10" id="KW-1185">Reference proteome</keyword>